<dbReference type="Proteomes" id="UP001293254">
    <property type="component" value="Unassembled WGS sequence"/>
</dbReference>
<name>A0AAE2C7V3_9LAMI</name>
<sequence length="239" mass="26963">MNPHHILVPSNRNPQLEMKFQNLNNSVESSVTGKREGPPMIDRPFPPIRLLIPHSTNPLLLIHSRHRLPISLSYLISAGTGEDGWIIELEANRRFVHQDYLDWASIDEKMTKKKKNFSHRIINRCRIKDQVQDSSQIDLPSHLRGKSRASPCSRKVFVLGTGSNLKGGGIVYSDLPGDSSLARAFESKHGHLLLRGSSRSSIEEPGDASRIDQQMIGQRDGFIRLISDPWAYLTQMSLK</sequence>
<comment type="caution">
    <text evidence="1">The sequence shown here is derived from an EMBL/GenBank/DDBJ whole genome shotgun (WGS) entry which is preliminary data.</text>
</comment>
<gene>
    <name evidence="1" type="ORF">Salat_2981000</name>
</gene>
<dbReference type="AlphaFoldDB" id="A0AAE2C7V3"/>
<proteinExistence type="predicted"/>
<keyword evidence="2" id="KW-1185">Reference proteome</keyword>
<protein>
    <submittedName>
        <fullName evidence="1">Uncharacterized protein</fullName>
    </submittedName>
</protein>
<reference evidence="1" key="1">
    <citation type="submission" date="2020-06" db="EMBL/GenBank/DDBJ databases">
        <authorList>
            <person name="Li T."/>
            <person name="Hu X."/>
            <person name="Zhang T."/>
            <person name="Song X."/>
            <person name="Zhang H."/>
            <person name="Dai N."/>
            <person name="Sheng W."/>
            <person name="Hou X."/>
            <person name="Wei L."/>
        </authorList>
    </citation>
    <scope>NUCLEOTIDE SEQUENCE</scope>
    <source>
        <strain evidence="1">3651</strain>
        <tissue evidence="1">Leaf</tissue>
    </source>
</reference>
<organism evidence="1 2">
    <name type="scientific">Sesamum alatum</name>
    <dbReference type="NCBI Taxonomy" id="300844"/>
    <lineage>
        <taxon>Eukaryota</taxon>
        <taxon>Viridiplantae</taxon>
        <taxon>Streptophyta</taxon>
        <taxon>Embryophyta</taxon>
        <taxon>Tracheophyta</taxon>
        <taxon>Spermatophyta</taxon>
        <taxon>Magnoliopsida</taxon>
        <taxon>eudicotyledons</taxon>
        <taxon>Gunneridae</taxon>
        <taxon>Pentapetalae</taxon>
        <taxon>asterids</taxon>
        <taxon>lamiids</taxon>
        <taxon>Lamiales</taxon>
        <taxon>Pedaliaceae</taxon>
        <taxon>Sesamum</taxon>
    </lineage>
</organism>
<dbReference type="EMBL" id="JACGWO010000015">
    <property type="protein sequence ID" value="KAK4412294.1"/>
    <property type="molecule type" value="Genomic_DNA"/>
</dbReference>
<reference evidence="1" key="2">
    <citation type="journal article" date="2024" name="Plant">
        <title>Genomic evolution and insights into agronomic trait innovations of Sesamum species.</title>
        <authorList>
            <person name="Miao H."/>
            <person name="Wang L."/>
            <person name="Qu L."/>
            <person name="Liu H."/>
            <person name="Sun Y."/>
            <person name="Le M."/>
            <person name="Wang Q."/>
            <person name="Wei S."/>
            <person name="Zheng Y."/>
            <person name="Lin W."/>
            <person name="Duan Y."/>
            <person name="Cao H."/>
            <person name="Xiong S."/>
            <person name="Wang X."/>
            <person name="Wei L."/>
            <person name="Li C."/>
            <person name="Ma Q."/>
            <person name="Ju M."/>
            <person name="Zhao R."/>
            <person name="Li G."/>
            <person name="Mu C."/>
            <person name="Tian Q."/>
            <person name="Mei H."/>
            <person name="Zhang T."/>
            <person name="Gao T."/>
            <person name="Zhang H."/>
        </authorList>
    </citation>
    <scope>NUCLEOTIDE SEQUENCE</scope>
    <source>
        <strain evidence="1">3651</strain>
    </source>
</reference>
<evidence type="ECO:0000313" key="2">
    <source>
        <dbReference type="Proteomes" id="UP001293254"/>
    </source>
</evidence>
<evidence type="ECO:0000313" key="1">
    <source>
        <dbReference type="EMBL" id="KAK4412294.1"/>
    </source>
</evidence>
<accession>A0AAE2C7V3</accession>